<dbReference type="InterPro" id="IPR011042">
    <property type="entry name" value="6-blade_b-propeller_TolB-like"/>
</dbReference>
<feature type="domain" description="Teneurin NHL" evidence="1">
    <location>
        <begin position="68"/>
        <end position="154"/>
    </location>
</feature>
<proteinExistence type="predicted"/>
<sequence length="362" mass="39276">MFYRILIFVLVLVSCSPASIYNPSIFMSQAWIENTILDCILKECYLCSLKITNKPVVSLFAGTGVAASVDGTTSTASFKTPFGLEVDTSGNIYVSDQINNLIRKIDPSGNVKTLSTNLPLQDPSGIKFDPLTGDKYVSCKDSNQIYKIDSTEQFSLFAGSSSDLSGLQNGDRLNSLFDSPFFMDIDPERNLYVGELNNHTIRKINLNSGTVSTLSGGIAGYLDGDLASARFKSPLGIAYNRKMNSLLAADIQDHRIRKIDLKNSTVSTLLGNGIGADVDGNGNGNGTNASFFGPAFISIDNSGYMFVSDANSNRIRIVDPLLNVSTIDHTFMEIGTVKVDCLNQRLLVADSSANQIFQVKFE</sequence>
<dbReference type="InterPro" id="IPR056822">
    <property type="entry name" value="TEN_NHL"/>
</dbReference>
<keyword evidence="2" id="KW-0449">Lipoprotein</keyword>
<dbReference type="Proteomes" id="UP000234460">
    <property type="component" value="Chromosome LMANV2"/>
</dbReference>
<dbReference type="Gene3D" id="2.120.10.30">
    <property type="entry name" value="TolB, C-terminal domain"/>
    <property type="match status" value="3"/>
</dbReference>
<dbReference type="AlphaFoldDB" id="A0AAQ1P2E1"/>
<evidence type="ECO:0000313" key="3">
    <source>
        <dbReference type="Proteomes" id="UP000234460"/>
    </source>
</evidence>
<dbReference type="SUPFAM" id="SSF101898">
    <property type="entry name" value="NHL repeat"/>
    <property type="match status" value="1"/>
</dbReference>
<gene>
    <name evidence="2" type="ORF">LMANV2_50008</name>
</gene>
<dbReference type="Pfam" id="PF25021">
    <property type="entry name" value="TEN_NHL"/>
    <property type="match status" value="1"/>
</dbReference>
<evidence type="ECO:0000313" key="2">
    <source>
        <dbReference type="EMBL" id="SOR62643.1"/>
    </source>
</evidence>
<comment type="caution">
    <text evidence="2">The sequence shown here is derived from an EMBL/GenBank/DDBJ whole genome shotgun (WGS) entry which is preliminary data.</text>
</comment>
<dbReference type="RefSeq" id="WP_000499944.1">
    <property type="nucleotide sequence ID" value="NZ_CP011931.1"/>
</dbReference>
<dbReference type="EMBL" id="OEJX01000045">
    <property type="protein sequence ID" value="SOR62643.1"/>
    <property type="molecule type" value="Genomic_DNA"/>
</dbReference>
<dbReference type="PANTHER" id="PTHR46388">
    <property type="entry name" value="NHL REPEAT-CONTAINING PROTEIN 2"/>
    <property type="match status" value="1"/>
</dbReference>
<organism evidence="2 3">
    <name type="scientific">Leptospira interrogans serovar Manilae</name>
    <dbReference type="NCBI Taxonomy" id="214675"/>
    <lineage>
        <taxon>Bacteria</taxon>
        <taxon>Pseudomonadati</taxon>
        <taxon>Spirochaetota</taxon>
        <taxon>Spirochaetia</taxon>
        <taxon>Leptospirales</taxon>
        <taxon>Leptospiraceae</taxon>
        <taxon>Leptospira</taxon>
    </lineage>
</organism>
<dbReference type="PANTHER" id="PTHR46388:SF2">
    <property type="entry name" value="NHL REPEAT-CONTAINING PROTEIN 2"/>
    <property type="match status" value="1"/>
</dbReference>
<name>A0AAQ1P2E1_LEPIR</name>
<protein>
    <submittedName>
        <fullName evidence="2">Lipoprotein</fullName>
    </submittedName>
</protein>
<evidence type="ECO:0000259" key="1">
    <source>
        <dbReference type="Pfam" id="PF25021"/>
    </source>
</evidence>
<reference evidence="2 3" key="1">
    <citation type="submission" date="2017-11" db="EMBL/GenBank/DDBJ databases">
        <authorList>
            <person name="Lechat P."/>
        </authorList>
    </citation>
    <scope>NUCLEOTIDE SEQUENCE [LARGE SCALE GENOMIC DNA]</scope>
    <source>
        <strain evidence="2">L495</strain>
    </source>
</reference>
<dbReference type="PROSITE" id="PS51257">
    <property type="entry name" value="PROKAR_LIPOPROTEIN"/>
    <property type="match status" value="1"/>
</dbReference>
<accession>A0AAQ1P2E1</accession>